<comment type="similarity">
    <text evidence="2">Belongs to the relA/spoT family.</text>
</comment>
<dbReference type="SUPFAM" id="SSF81301">
    <property type="entry name" value="Nucleotidyltransferase"/>
    <property type="match status" value="1"/>
</dbReference>
<comment type="function">
    <text evidence="2">In eubacteria ppGpp (guanosine 3'-diphosphate 5'-diphosphate) is a mediator of the stringent response that coordinates a variety of cellular activities in response to changes in nutritional abundance.</text>
</comment>
<evidence type="ECO:0000313" key="6">
    <source>
        <dbReference type="Proteomes" id="UP000177407"/>
    </source>
</evidence>
<organism evidence="5 6">
    <name type="scientific">Candidatus Falkowbacteria bacterium RIFOXYA2_FULL_38_12</name>
    <dbReference type="NCBI Taxonomy" id="1797993"/>
    <lineage>
        <taxon>Bacteria</taxon>
        <taxon>Candidatus Falkowiibacteriota</taxon>
    </lineage>
</organism>
<evidence type="ECO:0008006" key="7">
    <source>
        <dbReference type="Google" id="ProtNLM"/>
    </source>
</evidence>
<dbReference type="PROSITE" id="PS51831">
    <property type="entry name" value="HD"/>
    <property type="match status" value="1"/>
</dbReference>
<evidence type="ECO:0000256" key="1">
    <source>
        <dbReference type="ARBA" id="ARBA00025704"/>
    </source>
</evidence>
<dbReference type="Gene3D" id="1.10.3210.10">
    <property type="entry name" value="Hypothetical protein af1432"/>
    <property type="match status" value="1"/>
</dbReference>
<dbReference type="SMART" id="SM00471">
    <property type="entry name" value="HDc"/>
    <property type="match status" value="1"/>
</dbReference>
<dbReference type="InterPro" id="IPR004811">
    <property type="entry name" value="RelA/Spo_fam"/>
</dbReference>
<dbReference type="GO" id="GO:0015969">
    <property type="term" value="P:guanosine tetraphosphate metabolic process"/>
    <property type="evidence" value="ECO:0007669"/>
    <property type="project" value="InterPro"/>
</dbReference>
<dbReference type="FunFam" id="3.10.20.30:FF:000002">
    <property type="entry name" value="GTP pyrophosphokinase (RelA/SpoT)"/>
    <property type="match status" value="1"/>
</dbReference>
<dbReference type="CDD" id="cd00077">
    <property type="entry name" value="HDc"/>
    <property type="match status" value="1"/>
</dbReference>
<dbReference type="Pfam" id="PF13328">
    <property type="entry name" value="HD_4"/>
    <property type="match status" value="1"/>
</dbReference>
<dbReference type="InterPro" id="IPR006674">
    <property type="entry name" value="HD_domain"/>
</dbReference>
<dbReference type="CDD" id="cd01668">
    <property type="entry name" value="TGS_RSH"/>
    <property type="match status" value="1"/>
</dbReference>
<dbReference type="InterPro" id="IPR012675">
    <property type="entry name" value="Beta-grasp_dom_sf"/>
</dbReference>
<sequence>MLTIDDLIQKIKFYSPGADTDLIRLAYDYAKKAHEGQKRLSGEPYINHCLATAMNLAEMKLNQNIVIAGLLHDVPEETMPDNPEVALKEIKHNFGEEVSTLVYGITKLGKIKYRGMERYLENLRKMFIAMAEDVRVIFIKFADRIHNLETLDAQPPAKQKRIALETMEIYAPIANRLGMGEIKGKLEDLSFKYLYPKDYEELKTDVSKKYKLKGECLKKIRLKLLKAVAGFSVEQNNASESKTKNAERIKIYSIHGRTKRLWSIFNKLKTKNAEDLSRIYDLVALRVIVNTVAECYTVLGIIHQIWKPLKGRIKDYIAQPKPNGYQSLHTTVFCDDGEIVEFQIRTKKMHDEAEYGVAAHWYYDEKGSVAPANNELKWVKELTKWKKEFEENQKFLETLKIDVFQNRIFIFTPKGDVIDLPENSTPIDFAYTLHTDLGDKCTGAKVNDKIARLDTKLQNGDVVEIITDRNKKNPSSDWLRFVKTGTAKNKIKNRLQKTKKESI</sequence>
<comment type="caution">
    <text evidence="5">The sequence shown here is derived from an EMBL/GenBank/DDBJ whole genome shotgun (WGS) entry which is preliminary data.</text>
</comment>
<comment type="pathway">
    <text evidence="1">Purine metabolism.</text>
</comment>
<dbReference type="InterPro" id="IPR043519">
    <property type="entry name" value="NT_sf"/>
</dbReference>
<gene>
    <name evidence="5" type="ORF">A2257_02810</name>
</gene>
<dbReference type="Gene3D" id="3.10.20.30">
    <property type="match status" value="1"/>
</dbReference>
<dbReference type="SUPFAM" id="SSF109604">
    <property type="entry name" value="HD-domain/PDEase-like"/>
    <property type="match status" value="1"/>
</dbReference>
<dbReference type="SMART" id="SM00954">
    <property type="entry name" value="RelA_SpoT"/>
    <property type="match status" value="1"/>
</dbReference>
<dbReference type="AlphaFoldDB" id="A0A1F5S221"/>
<evidence type="ECO:0000259" key="4">
    <source>
        <dbReference type="PROSITE" id="PS51880"/>
    </source>
</evidence>
<evidence type="ECO:0000313" key="5">
    <source>
        <dbReference type="EMBL" id="OGF20686.1"/>
    </source>
</evidence>
<evidence type="ECO:0000259" key="3">
    <source>
        <dbReference type="PROSITE" id="PS51831"/>
    </source>
</evidence>
<dbReference type="Proteomes" id="UP000177407">
    <property type="component" value="Unassembled WGS sequence"/>
</dbReference>
<dbReference type="FunFam" id="1.10.3210.10:FF:000001">
    <property type="entry name" value="GTP pyrophosphokinase RelA"/>
    <property type="match status" value="1"/>
</dbReference>
<dbReference type="PANTHER" id="PTHR21262:SF31">
    <property type="entry name" value="GTP PYROPHOSPHOKINASE"/>
    <property type="match status" value="1"/>
</dbReference>
<dbReference type="PANTHER" id="PTHR21262">
    <property type="entry name" value="GUANOSINE-3',5'-BIS DIPHOSPHATE 3'-PYROPHOSPHOHYDROLASE"/>
    <property type="match status" value="1"/>
</dbReference>
<evidence type="ECO:0000256" key="2">
    <source>
        <dbReference type="RuleBase" id="RU003847"/>
    </source>
</evidence>
<dbReference type="GO" id="GO:0005886">
    <property type="term" value="C:plasma membrane"/>
    <property type="evidence" value="ECO:0007669"/>
    <property type="project" value="TreeGrafter"/>
</dbReference>
<dbReference type="InterPro" id="IPR033655">
    <property type="entry name" value="TGS_RelA/SpoT"/>
</dbReference>
<dbReference type="Gene3D" id="3.30.460.10">
    <property type="entry name" value="Beta Polymerase, domain 2"/>
    <property type="match status" value="1"/>
</dbReference>
<dbReference type="NCBIfam" id="TIGR00691">
    <property type="entry name" value="spoT_relA"/>
    <property type="match status" value="1"/>
</dbReference>
<dbReference type="InterPro" id="IPR003607">
    <property type="entry name" value="HD/PDEase_dom"/>
</dbReference>
<dbReference type="InterPro" id="IPR012676">
    <property type="entry name" value="TGS-like"/>
</dbReference>
<dbReference type="EMBL" id="MFGA01000020">
    <property type="protein sequence ID" value="OGF20686.1"/>
    <property type="molecule type" value="Genomic_DNA"/>
</dbReference>
<dbReference type="Pfam" id="PF04607">
    <property type="entry name" value="RelA_SpoT"/>
    <property type="match status" value="1"/>
</dbReference>
<feature type="domain" description="TGS" evidence="4">
    <location>
        <begin position="406"/>
        <end position="467"/>
    </location>
</feature>
<name>A0A1F5S221_9BACT</name>
<dbReference type="InterPro" id="IPR007685">
    <property type="entry name" value="RelA_SpoT"/>
</dbReference>
<protein>
    <recommendedName>
        <fullName evidence="7">TGS domain-containing protein</fullName>
    </recommendedName>
</protein>
<feature type="domain" description="HD" evidence="3">
    <location>
        <begin position="45"/>
        <end position="148"/>
    </location>
</feature>
<reference evidence="5 6" key="1">
    <citation type="journal article" date="2016" name="Nat. Commun.">
        <title>Thousands of microbial genomes shed light on interconnected biogeochemical processes in an aquifer system.</title>
        <authorList>
            <person name="Anantharaman K."/>
            <person name="Brown C.T."/>
            <person name="Hug L.A."/>
            <person name="Sharon I."/>
            <person name="Castelle C.J."/>
            <person name="Probst A.J."/>
            <person name="Thomas B.C."/>
            <person name="Singh A."/>
            <person name="Wilkins M.J."/>
            <person name="Karaoz U."/>
            <person name="Brodie E.L."/>
            <person name="Williams K.H."/>
            <person name="Hubbard S.S."/>
            <person name="Banfield J.F."/>
        </authorList>
    </citation>
    <scope>NUCLEOTIDE SEQUENCE [LARGE SCALE GENOMIC DNA]</scope>
</reference>
<dbReference type="SUPFAM" id="SSF81271">
    <property type="entry name" value="TGS-like"/>
    <property type="match status" value="1"/>
</dbReference>
<dbReference type="CDD" id="cd05399">
    <property type="entry name" value="NT_Rel-Spo_like"/>
    <property type="match status" value="1"/>
</dbReference>
<dbReference type="InterPro" id="IPR004095">
    <property type="entry name" value="TGS"/>
</dbReference>
<proteinExistence type="inferred from homology"/>
<accession>A0A1F5S221</accession>
<dbReference type="Pfam" id="PF02824">
    <property type="entry name" value="TGS"/>
    <property type="match status" value="1"/>
</dbReference>
<dbReference type="PROSITE" id="PS51880">
    <property type="entry name" value="TGS"/>
    <property type="match status" value="1"/>
</dbReference>